<dbReference type="eggNOG" id="COG0476">
    <property type="taxonomic scope" value="Bacteria"/>
</dbReference>
<dbReference type="GO" id="GO:0008641">
    <property type="term" value="F:ubiquitin-like modifier activating enzyme activity"/>
    <property type="evidence" value="ECO:0007669"/>
    <property type="project" value="InterPro"/>
</dbReference>
<dbReference type="Pfam" id="PF00899">
    <property type="entry name" value="ThiF"/>
    <property type="match status" value="1"/>
</dbReference>
<sequence length="587" mass="63311">MSKRKKPRDQPNSWQQELLGQLTALAAGHRQDLRVTGRPRTGPDNLVTVPISIRTADIPQVQGGLPVKEVEDFDLILPPTPAAPPWVQTRHTRFAGTPHVLEGNRLCIYLDPTREWDPRAGIASVVNRLWEWITDATANKFDPTTALYHPVGGVLHYTAGAPTVVAREALPYHTPSTGWLTPRSPHRLDLTTGPVNADSHRAPILPVDHSLPLGAGSTLAELMTLIDSTDLDIPKVVPQSGALSQALLTALAASCVRAPEGTAQYFILAVRHPAIPASAPFLLAGRLKPPFSDMLRLLTRRRAPGRLGRLSDELLQATIEWCYLSDERPEITIRRDTQRPVHIFQGTHIHIWGCGGIGSWAAELVTRAGAARITLSDPGLITGGLLVRQNYTENHIGTSKAVALAQRLRTIRDDVTIEIASPPPDSALIEAADHADLIIDATVSMPAGRFLDLLAQRPHRKAVLAQMATDSLSASLGILTVAAPGTPASLSTIDHISGQRVLATSSLEPYHQLWAEPAPGDELLPTRGCSVPTFHGSAADLMATTATLVNLLGIQMRHPQSGTHLCAQPHTGVLPAHHFITHTAPDQ</sequence>
<dbReference type="Proteomes" id="UP000002357">
    <property type="component" value="Chromosome"/>
</dbReference>
<evidence type="ECO:0000259" key="1">
    <source>
        <dbReference type="Pfam" id="PF00899"/>
    </source>
</evidence>
<dbReference type="InterPro" id="IPR035985">
    <property type="entry name" value="Ubiquitin-activating_enz"/>
</dbReference>
<dbReference type="KEGG" id="sclf:BB341_06915"/>
<proteinExistence type="predicted"/>
<feature type="domain" description="THIF-type NAD/FAD binding fold" evidence="1">
    <location>
        <begin position="347"/>
        <end position="461"/>
    </location>
</feature>
<dbReference type="OrthoDB" id="6377837at2"/>
<dbReference type="PANTHER" id="PTHR43267">
    <property type="entry name" value="TRNA THREONYLCARBAMOYLADENOSINE DEHYDRATASE"/>
    <property type="match status" value="1"/>
</dbReference>
<dbReference type="PANTHER" id="PTHR43267:SF1">
    <property type="entry name" value="TRNA THREONYLCARBAMOYLADENOSINE DEHYDRATASE"/>
    <property type="match status" value="1"/>
</dbReference>
<dbReference type="InterPro" id="IPR045886">
    <property type="entry name" value="ThiF/MoeB/HesA"/>
</dbReference>
<dbReference type="GeneID" id="93729148"/>
<dbReference type="AlphaFoldDB" id="B5GVE8"/>
<dbReference type="InterPro" id="IPR032865">
    <property type="entry name" value="Prok-E2_A"/>
</dbReference>
<dbReference type="GO" id="GO:0061503">
    <property type="term" value="F:tRNA threonylcarbamoyladenosine dehydratase"/>
    <property type="evidence" value="ECO:0007669"/>
    <property type="project" value="TreeGrafter"/>
</dbReference>
<keyword evidence="4" id="KW-1185">Reference proteome</keyword>
<accession>B5GVE8</accession>
<organism evidence="3 4">
    <name type="scientific">Streptomyces clavuligerus</name>
    <dbReference type="NCBI Taxonomy" id="1901"/>
    <lineage>
        <taxon>Bacteria</taxon>
        <taxon>Bacillati</taxon>
        <taxon>Actinomycetota</taxon>
        <taxon>Actinomycetes</taxon>
        <taxon>Kitasatosporales</taxon>
        <taxon>Streptomycetaceae</taxon>
        <taxon>Streptomyces</taxon>
    </lineage>
</organism>
<evidence type="ECO:0000313" key="4">
    <source>
        <dbReference type="Proteomes" id="UP000002357"/>
    </source>
</evidence>
<reference evidence="3 4" key="1">
    <citation type="journal article" date="2010" name="Genome Biol. Evol.">
        <title>The sequence of a 1.8-mb bacterial linear plasmid reveals a rich evolutionary reservoir of secondary metabolic pathways.</title>
        <authorList>
            <person name="Medema M.H."/>
            <person name="Trefzer A."/>
            <person name="Kovalchuk A."/>
            <person name="van den Berg M."/>
            <person name="Mueller U."/>
            <person name="Heijne W."/>
            <person name="Wu L."/>
            <person name="Alam M.T."/>
            <person name="Ronning C.M."/>
            <person name="Nierman W.C."/>
            <person name="Bovenberg R.A.L."/>
            <person name="Breitling R."/>
            <person name="Takano E."/>
        </authorList>
    </citation>
    <scope>NUCLEOTIDE SEQUENCE [LARGE SCALE GENOMIC DNA]</scope>
    <source>
        <strain evidence="4">ATCC 27064 / DSM 738 / JCM 4710 / NBRC 13307 / NCIMB 12785 / NRRL 3585 / VKM Ac-602</strain>
    </source>
</reference>
<evidence type="ECO:0000313" key="3">
    <source>
        <dbReference type="EMBL" id="EFG09466.1"/>
    </source>
</evidence>
<evidence type="ECO:0000259" key="2">
    <source>
        <dbReference type="Pfam" id="PF26398"/>
    </source>
</evidence>
<dbReference type="GO" id="GO:0061504">
    <property type="term" value="P:cyclic threonylcarbamoyladenosine biosynthetic process"/>
    <property type="evidence" value="ECO:0007669"/>
    <property type="project" value="TreeGrafter"/>
</dbReference>
<dbReference type="RefSeq" id="WP_003955823.1">
    <property type="nucleotide sequence ID" value="NZ_CM000913.1"/>
</dbReference>
<dbReference type="Gene3D" id="3.40.50.720">
    <property type="entry name" value="NAD(P)-binding Rossmann-like Domain"/>
    <property type="match status" value="1"/>
</dbReference>
<dbReference type="InterPro" id="IPR058964">
    <property type="entry name" value="Cap2_linker"/>
</dbReference>
<dbReference type="EMBL" id="CM000913">
    <property type="protein sequence ID" value="EFG09466.1"/>
    <property type="molecule type" value="Genomic_DNA"/>
</dbReference>
<name>B5GVE8_STRCL</name>
<gene>
    <name evidence="3" type="ORF">SCLAV_4395</name>
</gene>
<dbReference type="Pfam" id="PF14457">
    <property type="entry name" value="Prok-E2_A"/>
    <property type="match status" value="1"/>
</dbReference>
<dbReference type="InterPro" id="IPR000594">
    <property type="entry name" value="ThiF_NAD_FAD-bd"/>
</dbReference>
<dbReference type="STRING" id="1901.BB341_06915"/>
<dbReference type="SUPFAM" id="SSF69572">
    <property type="entry name" value="Activating enzymes of the ubiquitin-like proteins"/>
    <property type="match status" value="1"/>
</dbReference>
<feature type="domain" description="Cap2 central linker" evidence="2">
    <location>
        <begin position="200"/>
        <end position="327"/>
    </location>
</feature>
<dbReference type="Pfam" id="PF26398">
    <property type="entry name" value="Cap2_linker"/>
    <property type="match status" value="1"/>
</dbReference>
<protein>
    <submittedName>
        <fullName evidence="3">UBA/THIF-type NAD/FAD binding protein</fullName>
    </submittedName>
</protein>